<dbReference type="Gene3D" id="3.30.450.20">
    <property type="entry name" value="PAS domain"/>
    <property type="match status" value="2"/>
</dbReference>
<gene>
    <name evidence="13" type="ORF">K1X11_020580</name>
</gene>
<name>A0ABZ1C6S6_9BACT</name>
<feature type="domain" description="Histidine kinase" evidence="10">
    <location>
        <begin position="408"/>
        <end position="632"/>
    </location>
</feature>
<dbReference type="PROSITE" id="PS50109">
    <property type="entry name" value="HIS_KIN"/>
    <property type="match status" value="1"/>
</dbReference>
<dbReference type="Pfam" id="PF08448">
    <property type="entry name" value="PAS_4"/>
    <property type="match status" value="1"/>
</dbReference>
<keyword evidence="7" id="KW-0067">ATP-binding</keyword>
<evidence type="ECO:0000256" key="3">
    <source>
        <dbReference type="ARBA" id="ARBA00022553"/>
    </source>
</evidence>
<dbReference type="InterPro" id="IPR000014">
    <property type="entry name" value="PAS"/>
</dbReference>
<evidence type="ECO:0000256" key="7">
    <source>
        <dbReference type="ARBA" id="ARBA00022840"/>
    </source>
</evidence>
<keyword evidence="8" id="KW-0902">Two-component regulatory system</keyword>
<evidence type="ECO:0000259" key="11">
    <source>
        <dbReference type="PROSITE" id="PS50110"/>
    </source>
</evidence>
<dbReference type="Pfam" id="PF02518">
    <property type="entry name" value="HATPase_c"/>
    <property type="match status" value="1"/>
</dbReference>
<evidence type="ECO:0000313" key="13">
    <source>
        <dbReference type="EMBL" id="WRQ87216.1"/>
    </source>
</evidence>
<dbReference type="SUPFAM" id="SSF47384">
    <property type="entry name" value="Homodimeric domain of signal transducing histidine kinase"/>
    <property type="match status" value="1"/>
</dbReference>
<proteinExistence type="predicted"/>
<keyword evidence="3 9" id="KW-0597">Phosphoprotein</keyword>
<dbReference type="SUPFAM" id="SSF55785">
    <property type="entry name" value="PYP-like sensor domain (PAS domain)"/>
    <property type="match status" value="2"/>
</dbReference>
<dbReference type="InterPro" id="IPR001789">
    <property type="entry name" value="Sig_transdc_resp-reg_receiver"/>
</dbReference>
<dbReference type="Pfam" id="PF00512">
    <property type="entry name" value="HisKA"/>
    <property type="match status" value="1"/>
</dbReference>
<dbReference type="InterPro" id="IPR003661">
    <property type="entry name" value="HisK_dim/P_dom"/>
</dbReference>
<dbReference type="SUPFAM" id="SSF52172">
    <property type="entry name" value="CheY-like"/>
    <property type="match status" value="2"/>
</dbReference>
<evidence type="ECO:0000259" key="10">
    <source>
        <dbReference type="PROSITE" id="PS50109"/>
    </source>
</evidence>
<evidence type="ECO:0000256" key="4">
    <source>
        <dbReference type="ARBA" id="ARBA00022679"/>
    </source>
</evidence>
<accession>A0ABZ1C6S6</accession>
<dbReference type="PROSITE" id="PS50112">
    <property type="entry name" value="PAS"/>
    <property type="match status" value="2"/>
</dbReference>
<dbReference type="SMART" id="SM00448">
    <property type="entry name" value="REC"/>
    <property type="match status" value="1"/>
</dbReference>
<keyword evidence="6" id="KW-0418">Kinase</keyword>
<reference evidence="13 14" key="1">
    <citation type="submission" date="2023-12" db="EMBL/GenBank/DDBJ databases">
        <title>Description of an unclassified Opitutus bacterium of Verrucomicrobiota.</title>
        <authorList>
            <person name="Zhang D.-F."/>
        </authorList>
    </citation>
    <scope>NUCLEOTIDE SEQUENCE [LARGE SCALE GENOMIC DNA]</scope>
    <source>
        <strain evidence="13 14">WL0086</strain>
    </source>
</reference>
<dbReference type="SMART" id="SM00388">
    <property type="entry name" value="HisKA"/>
    <property type="match status" value="1"/>
</dbReference>
<dbReference type="Gene3D" id="3.40.50.2300">
    <property type="match status" value="1"/>
</dbReference>
<dbReference type="Proteomes" id="UP000738431">
    <property type="component" value="Chromosome"/>
</dbReference>
<dbReference type="PANTHER" id="PTHR43065:SF46">
    <property type="entry name" value="C4-DICARBOXYLATE TRANSPORT SENSOR PROTEIN DCTB"/>
    <property type="match status" value="1"/>
</dbReference>
<dbReference type="InterPro" id="IPR013767">
    <property type="entry name" value="PAS_fold"/>
</dbReference>
<evidence type="ECO:0000256" key="2">
    <source>
        <dbReference type="ARBA" id="ARBA00012438"/>
    </source>
</evidence>
<dbReference type="NCBIfam" id="TIGR00229">
    <property type="entry name" value="sensory_box"/>
    <property type="match status" value="2"/>
</dbReference>
<feature type="modified residue" description="4-aspartylphosphate" evidence="9">
    <location>
        <position position="703"/>
    </location>
</feature>
<dbReference type="PANTHER" id="PTHR43065">
    <property type="entry name" value="SENSOR HISTIDINE KINASE"/>
    <property type="match status" value="1"/>
</dbReference>
<evidence type="ECO:0000256" key="8">
    <source>
        <dbReference type="ARBA" id="ARBA00023012"/>
    </source>
</evidence>
<dbReference type="InterPro" id="IPR035965">
    <property type="entry name" value="PAS-like_dom_sf"/>
</dbReference>
<dbReference type="SMART" id="SM00387">
    <property type="entry name" value="HATPase_c"/>
    <property type="match status" value="1"/>
</dbReference>
<dbReference type="InterPro" id="IPR036097">
    <property type="entry name" value="HisK_dim/P_sf"/>
</dbReference>
<keyword evidence="14" id="KW-1185">Reference proteome</keyword>
<dbReference type="SUPFAM" id="SSF55874">
    <property type="entry name" value="ATPase domain of HSP90 chaperone/DNA topoisomerase II/histidine kinase"/>
    <property type="match status" value="1"/>
</dbReference>
<feature type="domain" description="PAS" evidence="12">
    <location>
        <begin position="142"/>
        <end position="191"/>
    </location>
</feature>
<dbReference type="RefSeq" id="WP_221029371.1">
    <property type="nucleotide sequence ID" value="NZ_CP139781.1"/>
</dbReference>
<evidence type="ECO:0000256" key="5">
    <source>
        <dbReference type="ARBA" id="ARBA00022741"/>
    </source>
</evidence>
<dbReference type="Pfam" id="PF00072">
    <property type="entry name" value="Response_reg"/>
    <property type="match status" value="1"/>
</dbReference>
<dbReference type="Pfam" id="PF00989">
    <property type="entry name" value="PAS"/>
    <property type="match status" value="1"/>
</dbReference>
<dbReference type="InterPro" id="IPR003594">
    <property type="entry name" value="HATPase_dom"/>
</dbReference>
<dbReference type="InterPro" id="IPR013656">
    <property type="entry name" value="PAS_4"/>
</dbReference>
<keyword evidence="4" id="KW-0808">Transferase</keyword>
<evidence type="ECO:0000313" key="14">
    <source>
        <dbReference type="Proteomes" id="UP000738431"/>
    </source>
</evidence>
<dbReference type="SMART" id="SM00091">
    <property type="entry name" value="PAS"/>
    <property type="match status" value="2"/>
</dbReference>
<comment type="catalytic activity">
    <reaction evidence="1">
        <text>ATP + protein L-histidine = ADP + protein N-phospho-L-histidine.</text>
        <dbReference type="EC" id="2.7.13.3"/>
    </reaction>
</comment>
<organism evidence="13 14">
    <name type="scientific">Actomonas aquatica</name>
    <dbReference type="NCBI Taxonomy" id="2866162"/>
    <lineage>
        <taxon>Bacteria</taxon>
        <taxon>Pseudomonadati</taxon>
        <taxon>Verrucomicrobiota</taxon>
        <taxon>Opitutia</taxon>
        <taxon>Opitutales</taxon>
        <taxon>Opitutaceae</taxon>
        <taxon>Actomonas</taxon>
    </lineage>
</organism>
<dbReference type="InterPro" id="IPR036890">
    <property type="entry name" value="HATPase_C_sf"/>
</dbReference>
<dbReference type="InterPro" id="IPR011006">
    <property type="entry name" value="CheY-like_superfamily"/>
</dbReference>
<dbReference type="PRINTS" id="PR00344">
    <property type="entry name" value="BCTRLSENSOR"/>
</dbReference>
<evidence type="ECO:0000256" key="1">
    <source>
        <dbReference type="ARBA" id="ARBA00000085"/>
    </source>
</evidence>
<dbReference type="InterPro" id="IPR004358">
    <property type="entry name" value="Sig_transdc_His_kin-like_C"/>
</dbReference>
<protein>
    <recommendedName>
        <fullName evidence="2">histidine kinase</fullName>
        <ecNumber evidence="2">2.7.13.3</ecNumber>
    </recommendedName>
</protein>
<evidence type="ECO:0000256" key="9">
    <source>
        <dbReference type="PROSITE-ProRule" id="PRU00169"/>
    </source>
</evidence>
<feature type="domain" description="Response regulatory" evidence="11">
    <location>
        <begin position="652"/>
        <end position="768"/>
    </location>
</feature>
<dbReference type="CDD" id="cd00130">
    <property type="entry name" value="PAS"/>
    <property type="match status" value="2"/>
</dbReference>
<feature type="domain" description="PAS" evidence="12">
    <location>
        <begin position="267"/>
        <end position="337"/>
    </location>
</feature>
<dbReference type="PROSITE" id="PS50110">
    <property type="entry name" value="RESPONSE_REGULATORY"/>
    <property type="match status" value="1"/>
</dbReference>
<sequence length="773" mass="85336">MSAWTPFRVLIFAPQASHVPAYAETLSAAGCEVEFDHLTDPQQLETLPRRGIWRAVLIEQDLIELDATAIDQLRTACQGNPPIIVLAERVTTTATKQVLDTGIAVMVRGEDPEEVGSAILRAIRYECYRQQHDADLRQVAASKRRFATLFNASPIATIVTEIEDGAIVDANPAAERLANKTRDEIIGQRTIDFGAWSDLPQRRRLVGDALFSGSRHTIEREVDLPGAPNCTLLVSFSAFEFEGKNRLLVMMQDISHRKAAEESVRESEARYRLLVENSHDLICELDDQGVLCYVSPNHQAVTGYLPDEMEGKRIHDLAHPDDIDDIDALLSQLDHRAQLRLRIRHRKEHWLTLDSAVQVHRAPDGSRRAVVISRDITASLKADADRAQLEQQLRQAQKMEAIGTLAGGIAHDFNNILTAIFGYLQLVQLETPDDSPIREELAGALEASERARDLVSQILTFSRRREQQRALGQVSPIINDAVRLLRASLPATIDFKIEIDETAPPILCDGTQLHQVIMNLGTNAGHAMNAHGGLLTLRLTKGEAEPSLYASYPQLANRQTLCLSVSDTGTGMDAATRERIFEPFFTTKPSNEGTGLGLAVVHGIVQDHDGAIVCESEPGIGTSFRVYFPTVDPASLDVAVTPTDLPKGNGERVLLVDDEESVVNIGSRMIKRLGYEVEAFTLSSKALERFTAAPRQFDIVVTDLTMGGITGVDIARRVFELRPGLPLIIATGFMNARDIDTARALGVKWFLEKPFSFQGLASFMQKALKHAQR</sequence>
<dbReference type="Gene3D" id="1.10.287.130">
    <property type="match status" value="1"/>
</dbReference>
<evidence type="ECO:0000259" key="12">
    <source>
        <dbReference type="PROSITE" id="PS50112"/>
    </source>
</evidence>
<dbReference type="EMBL" id="CP139781">
    <property type="protein sequence ID" value="WRQ87216.1"/>
    <property type="molecule type" value="Genomic_DNA"/>
</dbReference>
<dbReference type="EC" id="2.7.13.3" evidence="2"/>
<keyword evidence="5" id="KW-0547">Nucleotide-binding</keyword>
<dbReference type="Gene3D" id="3.30.565.10">
    <property type="entry name" value="Histidine kinase-like ATPase, C-terminal domain"/>
    <property type="match status" value="1"/>
</dbReference>
<dbReference type="CDD" id="cd00082">
    <property type="entry name" value="HisKA"/>
    <property type="match status" value="1"/>
</dbReference>
<dbReference type="InterPro" id="IPR005467">
    <property type="entry name" value="His_kinase_dom"/>
</dbReference>
<evidence type="ECO:0000256" key="6">
    <source>
        <dbReference type="ARBA" id="ARBA00022777"/>
    </source>
</evidence>